<keyword evidence="9" id="KW-1185">Reference proteome</keyword>
<keyword evidence="4" id="KW-0159">Chromosome partition</keyword>
<evidence type="ECO:0000313" key="8">
    <source>
        <dbReference type="EMBL" id="KAK7878796.1"/>
    </source>
</evidence>
<dbReference type="EMBL" id="JBBPFD010000478">
    <property type="protein sequence ID" value="KAK7878796.1"/>
    <property type="molecule type" value="Genomic_DNA"/>
</dbReference>
<name>A0AAW0MIC3_9GOBI</name>
<feature type="coiled-coil region" evidence="5">
    <location>
        <begin position="357"/>
        <end position="384"/>
    </location>
</feature>
<dbReference type="PANTHER" id="PTHR12792">
    <property type="entry name" value="EXTRA SPINDLE POLES 1-RELATED"/>
    <property type="match status" value="1"/>
</dbReference>
<accession>A0AAW0MIC3</accession>
<feature type="compositionally biased region" description="Polar residues" evidence="6">
    <location>
        <begin position="73"/>
        <end position="82"/>
    </location>
</feature>
<gene>
    <name evidence="8" type="ORF">WMY93_034290</name>
</gene>
<dbReference type="GO" id="GO:0005737">
    <property type="term" value="C:cytoplasm"/>
    <property type="evidence" value="ECO:0007669"/>
    <property type="project" value="TreeGrafter"/>
</dbReference>
<proteinExistence type="predicted"/>
<keyword evidence="5" id="KW-0175">Coiled coil</keyword>
<dbReference type="GO" id="GO:0051307">
    <property type="term" value="P:meiotic chromosome separation"/>
    <property type="evidence" value="ECO:0007669"/>
    <property type="project" value="TreeGrafter"/>
</dbReference>
<reference evidence="9" key="1">
    <citation type="submission" date="2024-04" db="EMBL/GenBank/DDBJ databases">
        <title>Salinicola lusitanus LLJ914,a marine bacterium isolated from the Okinawa Trough.</title>
        <authorList>
            <person name="Li J."/>
        </authorList>
    </citation>
    <scope>NUCLEOTIDE SEQUENCE [LARGE SCALE GENOMIC DNA]</scope>
</reference>
<evidence type="ECO:0000313" key="9">
    <source>
        <dbReference type="Proteomes" id="UP001460270"/>
    </source>
</evidence>
<feature type="region of interest" description="Disordered" evidence="6">
    <location>
        <begin position="43"/>
        <end position="214"/>
    </location>
</feature>
<evidence type="ECO:0000256" key="3">
    <source>
        <dbReference type="ARBA" id="ARBA00022801"/>
    </source>
</evidence>
<feature type="compositionally biased region" description="Low complexity" evidence="6">
    <location>
        <begin position="142"/>
        <end position="168"/>
    </location>
</feature>
<dbReference type="InterPro" id="IPR030397">
    <property type="entry name" value="SEPARIN_core_dom"/>
</dbReference>
<evidence type="ECO:0000259" key="7">
    <source>
        <dbReference type="PROSITE" id="PS51700"/>
    </source>
</evidence>
<comment type="catalytic activity">
    <reaction evidence="1">
        <text>All bonds known to be hydrolyzed by this endopeptidase have arginine in P1 and an acidic residue in P4. P6 is often occupied by an acidic residue or by a hydroxy-amino-acid residue, the phosphorylation of which enhances cleavage.</text>
        <dbReference type="EC" id="3.4.22.49"/>
    </reaction>
</comment>
<feature type="region of interest" description="Disordered" evidence="6">
    <location>
        <begin position="1"/>
        <end position="29"/>
    </location>
</feature>
<dbReference type="Proteomes" id="UP001460270">
    <property type="component" value="Unassembled WGS sequence"/>
</dbReference>
<dbReference type="InterPro" id="IPR005314">
    <property type="entry name" value="Peptidase_C50"/>
</dbReference>
<organism evidence="8 9">
    <name type="scientific">Mugilogobius chulae</name>
    <name type="common">yellowstripe goby</name>
    <dbReference type="NCBI Taxonomy" id="88201"/>
    <lineage>
        <taxon>Eukaryota</taxon>
        <taxon>Metazoa</taxon>
        <taxon>Chordata</taxon>
        <taxon>Craniata</taxon>
        <taxon>Vertebrata</taxon>
        <taxon>Euteleostomi</taxon>
        <taxon>Actinopterygii</taxon>
        <taxon>Neopterygii</taxon>
        <taxon>Teleostei</taxon>
        <taxon>Neoteleostei</taxon>
        <taxon>Acanthomorphata</taxon>
        <taxon>Gobiaria</taxon>
        <taxon>Gobiiformes</taxon>
        <taxon>Gobioidei</taxon>
        <taxon>Gobiidae</taxon>
        <taxon>Gobionellinae</taxon>
        <taxon>Mugilogobius</taxon>
    </lineage>
</organism>
<dbReference type="EC" id="3.4.22.49" evidence="2"/>
<dbReference type="GO" id="GO:0005813">
    <property type="term" value="C:centrosome"/>
    <property type="evidence" value="ECO:0007669"/>
    <property type="project" value="TreeGrafter"/>
</dbReference>
<comment type="caution">
    <text evidence="8">The sequence shown here is derived from an EMBL/GenBank/DDBJ whole genome shotgun (WGS) entry which is preliminary data.</text>
</comment>
<evidence type="ECO:0000256" key="4">
    <source>
        <dbReference type="ARBA" id="ARBA00022829"/>
    </source>
</evidence>
<dbReference type="PROSITE" id="PS51700">
    <property type="entry name" value="SEPARIN"/>
    <property type="match status" value="1"/>
</dbReference>
<evidence type="ECO:0000256" key="5">
    <source>
        <dbReference type="SAM" id="Coils"/>
    </source>
</evidence>
<feature type="compositionally biased region" description="Basic and acidic residues" evidence="6">
    <location>
        <begin position="17"/>
        <end position="29"/>
    </location>
</feature>
<dbReference type="AlphaFoldDB" id="A0AAW0MIC3"/>
<feature type="domain" description="Peptidase C50" evidence="7">
    <location>
        <begin position="704"/>
        <end position="799"/>
    </location>
</feature>
<evidence type="ECO:0000256" key="1">
    <source>
        <dbReference type="ARBA" id="ARBA00000451"/>
    </source>
</evidence>
<dbReference type="GO" id="GO:0006508">
    <property type="term" value="P:proteolysis"/>
    <property type="evidence" value="ECO:0007669"/>
    <property type="project" value="InterPro"/>
</dbReference>
<dbReference type="GO" id="GO:0072686">
    <property type="term" value="C:mitotic spindle"/>
    <property type="evidence" value="ECO:0007669"/>
    <property type="project" value="TreeGrafter"/>
</dbReference>
<evidence type="ECO:0000256" key="2">
    <source>
        <dbReference type="ARBA" id="ARBA00012489"/>
    </source>
</evidence>
<dbReference type="Pfam" id="PF03568">
    <property type="entry name" value="Separin_C"/>
    <property type="match status" value="2"/>
</dbReference>
<dbReference type="GO" id="GO:0004197">
    <property type="term" value="F:cysteine-type endopeptidase activity"/>
    <property type="evidence" value="ECO:0007669"/>
    <property type="project" value="InterPro"/>
</dbReference>
<protein>
    <recommendedName>
        <fullName evidence="2">separase</fullName>
        <ecNumber evidence="2">3.4.22.49</ecNumber>
    </recommendedName>
</protein>
<evidence type="ECO:0000256" key="6">
    <source>
        <dbReference type="SAM" id="MobiDB-lite"/>
    </source>
</evidence>
<sequence>MPEMKTEPKVVPPTPSAKKDAAAKAKDGVKSEIVNKAKELKKPKIVKARADSSSSSSRVKTPIPMTPVMPSFGSESPKTVSKFQVYEELSPEPTQPVPAAPKRTRRLRFKVDFSDESDSEANPQTTKKEASKPRSTRKSVHSTKTPSTPATPAVEKTPKTPKTPTTAKPRPETRKKSTASISHITSSEDEEPARRGRSKRATRGVKVSGEETDAPDKMRTIDEETLEVLDMSIEELRASDVENEEGTAMDTDFEVLRRDLAFGLGKGDLFELKHRGHPAEGAQTQLPHDNFKPDNLSLDEAKSLLSSAWLILQHCPSPSVFSSVCALLALAIGQEDPQTTAMLHAQSLGISSRHRTIRHLANSLRKLRKNSNELQDKMESLTLNDPGPDELRSSAAQRLTQLETSSLFQPQTVRISLKNTGNTLCSSFNIYLQLTNAVLKYPCSSVLFHAHLNTLKVFLMLFFFFSSLPLSLLPSPLFPLPSSPLVLRSVVCVLSAVGLKPGQMGNSLLLSRIEKDRAPVTVHIPSPDGRSASCRITCPLSRMVQEIDSIQVEQKVVSSVAEKAKWWEGRRALDSRVEELLKQMEEMLTCWKSLLLPSSSDSELETQVQKLHTALSTKGAELNKEMLKAVLSAAPVLSEDDLRTFAFGVFLTGTQTHLQKLPWESISVLKSRSVSRMPSLHSLIGLSIDKEIIPRSVLKQGVDTKKVFYVLDPDGNLENSKDRFKESFSSKTDWDGVCGVAPDSAKLMEAVSSKDLYIYVGHGAGARFLDSQAVLKQQMRSASLLFGCSSAALAVRGEQEGQGIVLYYLIAGCPFVLGTCGT</sequence>
<dbReference type="PANTHER" id="PTHR12792:SF0">
    <property type="entry name" value="SEPARIN"/>
    <property type="match status" value="1"/>
</dbReference>
<keyword evidence="3" id="KW-0378">Hydrolase</keyword>
<dbReference type="GO" id="GO:0005634">
    <property type="term" value="C:nucleus"/>
    <property type="evidence" value="ECO:0007669"/>
    <property type="project" value="InterPro"/>
</dbReference>